<dbReference type="PANTHER" id="PTHR15430:SF1">
    <property type="entry name" value="GLOMULIN"/>
    <property type="match status" value="1"/>
</dbReference>
<dbReference type="AlphaFoldDB" id="A0A1Q3AYE1"/>
<proteinExistence type="predicted"/>
<evidence type="ECO:0000313" key="1">
    <source>
        <dbReference type="EMBL" id="GAV60573.1"/>
    </source>
</evidence>
<dbReference type="STRING" id="3775.A0A1Q3AYE1"/>
<dbReference type="EMBL" id="BDDD01000156">
    <property type="protein sequence ID" value="GAV60573.1"/>
    <property type="molecule type" value="Genomic_DNA"/>
</dbReference>
<organism evidence="1 2">
    <name type="scientific">Cephalotus follicularis</name>
    <name type="common">Albany pitcher plant</name>
    <dbReference type="NCBI Taxonomy" id="3775"/>
    <lineage>
        <taxon>Eukaryota</taxon>
        <taxon>Viridiplantae</taxon>
        <taxon>Streptophyta</taxon>
        <taxon>Embryophyta</taxon>
        <taxon>Tracheophyta</taxon>
        <taxon>Spermatophyta</taxon>
        <taxon>Magnoliopsida</taxon>
        <taxon>eudicotyledons</taxon>
        <taxon>Gunneridae</taxon>
        <taxon>Pentapetalae</taxon>
        <taxon>rosids</taxon>
        <taxon>fabids</taxon>
        <taxon>Oxalidales</taxon>
        <taxon>Cephalotaceae</taxon>
        <taxon>Cephalotus</taxon>
    </lineage>
</organism>
<gene>
    <name evidence="1" type="ORF">CFOL_v3_04103</name>
</gene>
<keyword evidence="2" id="KW-1185">Reference proteome</keyword>
<comment type="caution">
    <text evidence="1">The sequence shown here is derived from an EMBL/GenBank/DDBJ whole genome shotgun (WGS) entry which is preliminary data.</text>
</comment>
<dbReference type="PANTHER" id="PTHR15430">
    <property type="entry name" value="GLOMULIN"/>
    <property type="match status" value="1"/>
</dbReference>
<dbReference type="GO" id="GO:0055105">
    <property type="term" value="F:ubiquitin-protein transferase inhibitor activity"/>
    <property type="evidence" value="ECO:0007669"/>
    <property type="project" value="TreeGrafter"/>
</dbReference>
<feature type="non-terminal residue" evidence="1">
    <location>
        <position position="1"/>
    </location>
</feature>
<dbReference type="GO" id="GO:0005737">
    <property type="term" value="C:cytoplasm"/>
    <property type="evidence" value="ECO:0007669"/>
    <property type="project" value="TreeGrafter"/>
</dbReference>
<evidence type="ECO:0000313" key="2">
    <source>
        <dbReference type="Proteomes" id="UP000187406"/>
    </source>
</evidence>
<protein>
    <submittedName>
        <fullName evidence="1">Kinetochor_Ybp2 domain-containing protein</fullName>
    </submittedName>
</protein>
<dbReference type="InterPro" id="IPR019516">
    <property type="entry name" value="Glomulin/ALF4"/>
</dbReference>
<dbReference type="Proteomes" id="UP000187406">
    <property type="component" value="Unassembled WGS sequence"/>
</dbReference>
<name>A0A1Q3AYE1_CEPFO</name>
<dbReference type="InParanoid" id="A0A1Q3AYE1"/>
<reference evidence="2" key="1">
    <citation type="submission" date="2016-04" db="EMBL/GenBank/DDBJ databases">
        <title>Cephalotus genome sequencing.</title>
        <authorList>
            <person name="Fukushima K."/>
            <person name="Hasebe M."/>
            <person name="Fang X."/>
        </authorList>
    </citation>
    <scope>NUCLEOTIDE SEQUENCE [LARGE SCALE GENOMIC DNA]</scope>
    <source>
        <strain evidence="2">cv. St1</strain>
    </source>
</reference>
<dbReference type="OrthoDB" id="619536at2759"/>
<accession>A0A1Q3AYE1</accession>
<sequence>WESKKHVIDFLLGITDGNIPLKCKLCKDEHSDCSTHMPCLFATLQAITMAIMYAPDPVLMKNAFEALERIRVLADIPASPRFEILRALITNSDSSSLILLEGIRQDEVSQAENEGCSNTLFGGTSVLQLVGLVLRPPKGGPSPLPEHGDAVFNNV</sequence>